<feature type="coiled-coil region" evidence="10">
    <location>
        <begin position="254"/>
        <end position="281"/>
    </location>
</feature>
<dbReference type="InterPro" id="IPR058982">
    <property type="entry name" value="Beta-barrel_AprE"/>
</dbReference>
<feature type="transmembrane region" description="Helical" evidence="9">
    <location>
        <begin position="29"/>
        <end position="49"/>
    </location>
</feature>
<dbReference type="SUPFAM" id="SSF111369">
    <property type="entry name" value="HlyD-like secretion proteins"/>
    <property type="match status" value="2"/>
</dbReference>
<dbReference type="InterPro" id="IPR058781">
    <property type="entry name" value="HH_AprE-like"/>
</dbReference>
<comment type="similarity">
    <text evidence="2 9">Belongs to the membrane fusion protein (MFP) (TC 8.A.1) family.</text>
</comment>
<evidence type="ECO:0000256" key="1">
    <source>
        <dbReference type="ARBA" id="ARBA00004377"/>
    </source>
</evidence>
<dbReference type="Pfam" id="PF25994">
    <property type="entry name" value="HH_AprE"/>
    <property type="match status" value="1"/>
</dbReference>
<keyword evidence="8 9" id="KW-0472">Membrane</keyword>
<evidence type="ECO:0000256" key="9">
    <source>
        <dbReference type="RuleBase" id="RU365093"/>
    </source>
</evidence>
<dbReference type="InterPro" id="IPR050739">
    <property type="entry name" value="MFP"/>
</dbReference>
<sequence length="435" mass="46751">MDSLTSRLAYHDDLLDGDDLPGTKSANRIFWVIGAFFVLLLLWASLTHVNRTVRASGRVVPSSKLQVVSHFEGGVIDEILVKPGQQVKKGDILVRLSPTMSSAALGRSSASVDALRARIARLSAEVKGSSPDYGTASASQVAIERSLHGVRQAEFQSLMAANSARVTQARRAVTEAEAVLTARNSNLDAAQRELEMLRPLAEKEIVSRVDLIKAENRVNVATSEVAAARSSVARARASVAEASAGAAQLRSDWLSRAGTELSQAQSELSQQEATLPALSDRVDRTTIRSPMNGKVNRVLVNTLGSSVAAGKPIIEVVPTDETLYVEALVRPSDVANVRVGQDATIEITAFNSAIFGRLQGKVRSIYPDATTNERTGESFYTVEVTSTSSLTYKDGKKVDISPGMMANVNLIGESRSILSYVLTPITRLSENAFRE</sequence>
<keyword evidence="5 9" id="KW-0997">Cell inner membrane</keyword>
<evidence type="ECO:0000256" key="5">
    <source>
        <dbReference type="ARBA" id="ARBA00022519"/>
    </source>
</evidence>
<evidence type="ECO:0000259" key="11">
    <source>
        <dbReference type="Pfam" id="PF25994"/>
    </source>
</evidence>
<dbReference type="PANTHER" id="PTHR30386:SF26">
    <property type="entry name" value="TRANSPORT PROTEIN COMB"/>
    <property type="match status" value="1"/>
</dbReference>
<dbReference type="Gene3D" id="2.40.30.170">
    <property type="match status" value="1"/>
</dbReference>
<evidence type="ECO:0000256" key="3">
    <source>
        <dbReference type="ARBA" id="ARBA00022448"/>
    </source>
</evidence>
<evidence type="ECO:0000259" key="12">
    <source>
        <dbReference type="Pfam" id="PF26002"/>
    </source>
</evidence>
<dbReference type="PRINTS" id="PR01490">
    <property type="entry name" value="RTXTOXIND"/>
</dbReference>
<organism evidence="13 14">
    <name type="scientific">Novosphingobium mangrovi</name>
    <name type="common">ex Huang et al. 2023</name>
    <dbReference type="NCBI Taxonomy" id="2976432"/>
    <lineage>
        <taxon>Bacteria</taxon>
        <taxon>Pseudomonadati</taxon>
        <taxon>Pseudomonadota</taxon>
        <taxon>Alphaproteobacteria</taxon>
        <taxon>Sphingomonadales</taxon>
        <taxon>Sphingomonadaceae</taxon>
        <taxon>Novosphingobium</taxon>
    </lineage>
</organism>
<keyword evidence="14" id="KW-1185">Reference proteome</keyword>
<evidence type="ECO:0000313" key="14">
    <source>
        <dbReference type="Proteomes" id="UP001165583"/>
    </source>
</evidence>
<accession>A0ABT2IB55</accession>
<evidence type="ECO:0000313" key="13">
    <source>
        <dbReference type="EMBL" id="MCT2401727.1"/>
    </source>
</evidence>
<evidence type="ECO:0000256" key="7">
    <source>
        <dbReference type="ARBA" id="ARBA00022989"/>
    </source>
</evidence>
<dbReference type="Gene3D" id="1.10.287.470">
    <property type="entry name" value="Helix hairpin bin"/>
    <property type="match status" value="2"/>
</dbReference>
<reference evidence="13" key="1">
    <citation type="submission" date="2022-09" db="EMBL/GenBank/DDBJ databases">
        <title>Novosphingobium sp. Nov., a polycyclic aromatic hydrocarbon-degrading bacterium isolated form mangrove sediments in HongKong.</title>
        <authorList>
            <person name="Hu Z."/>
        </authorList>
    </citation>
    <scope>NUCLEOTIDE SEQUENCE</scope>
    <source>
        <strain evidence="13">HK4-1</strain>
    </source>
</reference>
<evidence type="ECO:0000256" key="8">
    <source>
        <dbReference type="ARBA" id="ARBA00023136"/>
    </source>
</evidence>
<evidence type="ECO:0000256" key="6">
    <source>
        <dbReference type="ARBA" id="ARBA00022692"/>
    </source>
</evidence>
<dbReference type="NCBIfam" id="TIGR01843">
    <property type="entry name" value="type_I_hlyD"/>
    <property type="match status" value="1"/>
</dbReference>
<dbReference type="Proteomes" id="UP001165583">
    <property type="component" value="Unassembled WGS sequence"/>
</dbReference>
<name>A0ABT2IB55_9SPHN</name>
<dbReference type="PANTHER" id="PTHR30386">
    <property type="entry name" value="MEMBRANE FUSION SUBUNIT OF EMRAB-TOLC MULTIDRUG EFFLUX PUMP"/>
    <property type="match status" value="1"/>
</dbReference>
<feature type="domain" description="AprE-like long alpha-helical hairpin" evidence="11">
    <location>
        <begin position="102"/>
        <end position="281"/>
    </location>
</feature>
<protein>
    <recommendedName>
        <fullName evidence="9">Membrane fusion protein (MFP) family protein</fullName>
    </recommendedName>
</protein>
<comment type="subcellular location">
    <subcellularLocation>
        <location evidence="1 9">Cell inner membrane</location>
        <topology evidence="1 9">Single-pass membrane protein</topology>
    </subcellularLocation>
</comment>
<feature type="domain" description="AprE-like beta-barrel" evidence="12">
    <location>
        <begin position="323"/>
        <end position="410"/>
    </location>
</feature>
<keyword evidence="4 9" id="KW-1003">Cell membrane</keyword>
<evidence type="ECO:0000256" key="4">
    <source>
        <dbReference type="ARBA" id="ARBA00022475"/>
    </source>
</evidence>
<dbReference type="InterPro" id="IPR010129">
    <property type="entry name" value="T1SS_HlyD"/>
</dbReference>
<keyword evidence="3 9" id="KW-0813">Transport</keyword>
<keyword evidence="6 9" id="KW-0812">Transmembrane</keyword>
<dbReference type="Gene3D" id="2.40.50.100">
    <property type="match status" value="1"/>
</dbReference>
<proteinExistence type="inferred from homology"/>
<evidence type="ECO:0000256" key="2">
    <source>
        <dbReference type="ARBA" id="ARBA00009477"/>
    </source>
</evidence>
<comment type="caution">
    <text evidence="13">The sequence shown here is derived from an EMBL/GenBank/DDBJ whole genome shotgun (WGS) entry which is preliminary data.</text>
</comment>
<dbReference type="EMBL" id="JANZXA010000018">
    <property type="protein sequence ID" value="MCT2401727.1"/>
    <property type="molecule type" value="Genomic_DNA"/>
</dbReference>
<keyword evidence="10" id="KW-0175">Coiled coil</keyword>
<gene>
    <name evidence="13" type="ORF">NZK81_19420</name>
</gene>
<dbReference type="Pfam" id="PF26002">
    <property type="entry name" value="Beta-barrel_AprE"/>
    <property type="match status" value="1"/>
</dbReference>
<keyword evidence="7 9" id="KW-1133">Transmembrane helix</keyword>
<dbReference type="RefSeq" id="WP_260047748.1">
    <property type="nucleotide sequence ID" value="NZ_JANZXA010000018.1"/>
</dbReference>
<evidence type="ECO:0000256" key="10">
    <source>
        <dbReference type="SAM" id="Coils"/>
    </source>
</evidence>